<dbReference type="PANTHER" id="PTHR21505:SF8">
    <property type="entry name" value="DPT-YFP REPRESSOR BY OVEREXPRESSION, ISOFORM D-RELATED"/>
    <property type="match status" value="1"/>
</dbReference>
<evidence type="ECO:0000313" key="2">
    <source>
        <dbReference type="Proteomes" id="UP000515180"/>
    </source>
</evidence>
<evidence type="ECO:0000259" key="1">
    <source>
        <dbReference type="PROSITE" id="PS51029"/>
    </source>
</evidence>
<dbReference type="KEGG" id="bim:100742402"/>
<dbReference type="GeneID" id="100742402"/>
<dbReference type="InterPro" id="IPR006578">
    <property type="entry name" value="MADF-dom"/>
</dbReference>
<proteinExistence type="predicted"/>
<dbReference type="AlphaFoldDB" id="A0A6P8M2J4"/>
<feature type="domain" description="MADF" evidence="1">
    <location>
        <begin position="12"/>
        <end position="108"/>
    </location>
</feature>
<protein>
    <submittedName>
        <fullName evidence="3 4">Uncharacterized protein LOC100742402 isoform X1</fullName>
    </submittedName>
</protein>
<dbReference type="SMART" id="SM00595">
    <property type="entry name" value="MADF"/>
    <property type="match status" value="1"/>
</dbReference>
<accession>A0A6P8M2J4</accession>
<dbReference type="PANTHER" id="PTHR21505">
    <property type="entry name" value="MADF DOMAIN-CONTAINING PROTEIN-RELATED"/>
    <property type="match status" value="1"/>
</dbReference>
<dbReference type="Pfam" id="PF10545">
    <property type="entry name" value="MADF_DNA_bdg"/>
    <property type="match status" value="1"/>
</dbReference>
<dbReference type="RefSeq" id="XP_033179481.1">
    <property type="nucleotide sequence ID" value="XM_033323590.1"/>
</dbReference>
<name>A0A6P8M2J4_BOMIM</name>
<evidence type="ECO:0000313" key="5">
    <source>
        <dbReference type="RefSeq" id="XP_033179482.1"/>
    </source>
</evidence>
<dbReference type="RefSeq" id="XP_024226818.1">
    <property type="nucleotide sequence ID" value="XM_024371050.2"/>
</dbReference>
<gene>
    <name evidence="3 4 5" type="primary">LOC100742402</name>
</gene>
<reference evidence="3 4" key="1">
    <citation type="submission" date="2025-04" db="UniProtKB">
        <authorList>
            <consortium name="RefSeq"/>
        </authorList>
    </citation>
    <scope>IDENTIFICATION</scope>
</reference>
<dbReference type="RefSeq" id="XP_033179482.1">
    <property type="nucleotide sequence ID" value="XM_033323591.1"/>
</dbReference>
<keyword evidence="2" id="KW-1185">Reference proteome</keyword>
<organism evidence="2 4">
    <name type="scientific">Bombus impatiens</name>
    <name type="common">Bumblebee</name>
    <dbReference type="NCBI Taxonomy" id="132113"/>
    <lineage>
        <taxon>Eukaryota</taxon>
        <taxon>Metazoa</taxon>
        <taxon>Ecdysozoa</taxon>
        <taxon>Arthropoda</taxon>
        <taxon>Hexapoda</taxon>
        <taxon>Insecta</taxon>
        <taxon>Pterygota</taxon>
        <taxon>Neoptera</taxon>
        <taxon>Endopterygota</taxon>
        <taxon>Hymenoptera</taxon>
        <taxon>Apocrita</taxon>
        <taxon>Aculeata</taxon>
        <taxon>Apoidea</taxon>
        <taxon>Anthophila</taxon>
        <taxon>Apidae</taxon>
        <taxon>Bombus</taxon>
        <taxon>Pyrobombus</taxon>
    </lineage>
</organism>
<dbReference type="OrthoDB" id="6577442at2759"/>
<dbReference type="PROSITE" id="PS51029">
    <property type="entry name" value="MADF"/>
    <property type="match status" value="1"/>
</dbReference>
<evidence type="ECO:0000313" key="4">
    <source>
        <dbReference type="RefSeq" id="XP_033179481.1"/>
    </source>
</evidence>
<sequence>MAKKLNKNQTSKFVTLYREHECLWDIASKDYKNKAMRESALKKICEDMQMEGFGVEDVKNKIKSIRSTYYLELDKIKRSTTSGASGNVYEPKMKWFTELDSFIKNVVVKRKTHDNNDSTQSESENNVTAAPTICSGIESPKTKSKKNKMSRLSSIVSSAKLLQNDICRAEEEDEFDVFGKHVAKQLRKLSTEQGIVAQEEIQSVITKYRLNDLRYFND</sequence>
<evidence type="ECO:0000313" key="3">
    <source>
        <dbReference type="RefSeq" id="XP_024226818.1"/>
    </source>
</evidence>
<dbReference type="Proteomes" id="UP000515180">
    <property type="component" value="Unplaced"/>
</dbReference>